<dbReference type="KEGG" id="tcu:Tcur_0038"/>
<dbReference type="HOGENOM" id="CLU_3030961_0_0_11"/>
<dbReference type="Proteomes" id="UP000001918">
    <property type="component" value="Chromosome"/>
</dbReference>
<evidence type="ECO:0000313" key="2">
    <source>
        <dbReference type="EMBL" id="ACY95646.1"/>
    </source>
</evidence>
<dbReference type="EMBL" id="CP001738">
    <property type="protein sequence ID" value="ACY95646.1"/>
    <property type="molecule type" value="Genomic_DNA"/>
</dbReference>
<dbReference type="AlphaFoldDB" id="D1ADD6"/>
<evidence type="ECO:0000256" key="1">
    <source>
        <dbReference type="SAM" id="MobiDB-lite"/>
    </source>
</evidence>
<reference evidence="2 3" key="1">
    <citation type="journal article" date="2011" name="Stand. Genomic Sci.">
        <title>Complete genome sequence of Thermomonospora curvata type strain (B9).</title>
        <authorList>
            <person name="Chertkov O."/>
            <person name="Sikorski J."/>
            <person name="Nolan M."/>
            <person name="Lapidus A."/>
            <person name="Lucas S."/>
            <person name="Del Rio T.G."/>
            <person name="Tice H."/>
            <person name="Cheng J.F."/>
            <person name="Goodwin L."/>
            <person name="Pitluck S."/>
            <person name="Liolios K."/>
            <person name="Ivanova N."/>
            <person name="Mavromatis K."/>
            <person name="Mikhailova N."/>
            <person name="Ovchinnikova G."/>
            <person name="Pati A."/>
            <person name="Chen A."/>
            <person name="Palaniappan K."/>
            <person name="Djao O.D."/>
            <person name="Land M."/>
            <person name="Hauser L."/>
            <person name="Chang Y.J."/>
            <person name="Jeffries C.D."/>
            <person name="Brettin T."/>
            <person name="Han C."/>
            <person name="Detter J.C."/>
            <person name="Rohde M."/>
            <person name="Goker M."/>
            <person name="Woyke T."/>
            <person name="Bristow J."/>
            <person name="Eisen J.A."/>
            <person name="Markowitz V."/>
            <person name="Hugenholtz P."/>
            <person name="Klenk H.P."/>
            <person name="Kyrpides N.C."/>
        </authorList>
    </citation>
    <scope>NUCLEOTIDE SEQUENCE [LARGE SCALE GENOMIC DNA]</scope>
    <source>
        <strain evidence="3">ATCC 19995 / DSM 43183 / JCM 3096 / KCTC 9072 / NBRC 15933 / NCIMB 10081 / Henssen B9</strain>
    </source>
</reference>
<organism evidence="2 3">
    <name type="scientific">Thermomonospora curvata (strain ATCC 19995 / DSM 43183 / JCM 3096 / KCTC 9072 / NBRC 15933 / NCIMB 10081 / Henssen B9)</name>
    <dbReference type="NCBI Taxonomy" id="471852"/>
    <lineage>
        <taxon>Bacteria</taxon>
        <taxon>Bacillati</taxon>
        <taxon>Actinomycetota</taxon>
        <taxon>Actinomycetes</taxon>
        <taxon>Streptosporangiales</taxon>
        <taxon>Thermomonosporaceae</taxon>
        <taxon>Thermomonospora</taxon>
    </lineage>
</organism>
<dbReference type="RefSeq" id="WP_012850430.1">
    <property type="nucleotide sequence ID" value="NC_013510.1"/>
</dbReference>
<name>D1ADD6_THECD</name>
<proteinExistence type="predicted"/>
<sequence>MPDVREPEGPAEAARMSEVDVHPGVHRATEPDEEQVLRELYGEPDEDGIFRGKGA</sequence>
<accession>D1ADD6</accession>
<protein>
    <submittedName>
        <fullName evidence="2">Uncharacterized protein</fullName>
    </submittedName>
</protein>
<gene>
    <name evidence="2" type="ordered locus">Tcur_0038</name>
</gene>
<evidence type="ECO:0000313" key="3">
    <source>
        <dbReference type="Proteomes" id="UP000001918"/>
    </source>
</evidence>
<keyword evidence="3" id="KW-1185">Reference proteome</keyword>
<feature type="region of interest" description="Disordered" evidence="1">
    <location>
        <begin position="1"/>
        <end position="34"/>
    </location>
</feature>
<feature type="compositionally biased region" description="Basic and acidic residues" evidence="1">
    <location>
        <begin position="15"/>
        <end position="34"/>
    </location>
</feature>